<dbReference type="EC" id="7.1.1.9" evidence="5"/>
<dbReference type="CDD" id="cd01661">
    <property type="entry name" value="cbb3_Oxidase_I"/>
    <property type="match status" value="1"/>
</dbReference>
<dbReference type="InterPro" id="IPR000883">
    <property type="entry name" value="Cyt_C_Oxase_1"/>
</dbReference>
<feature type="transmembrane region" description="Helical" evidence="21">
    <location>
        <begin position="111"/>
        <end position="135"/>
    </location>
</feature>
<dbReference type="AlphaFoldDB" id="A0A1G7WP94"/>
<dbReference type="PROSITE" id="PS00077">
    <property type="entry name" value="COX1_CUB"/>
    <property type="match status" value="1"/>
</dbReference>
<feature type="transmembrane region" description="Helical" evidence="21">
    <location>
        <begin position="34"/>
        <end position="57"/>
    </location>
</feature>
<evidence type="ECO:0000313" key="23">
    <source>
        <dbReference type="EMBL" id="SDG73749.1"/>
    </source>
</evidence>
<evidence type="ECO:0000259" key="22">
    <source>
        <dbReference type="PROSITE" id="PS50855"/>
    </source>
</evidence>
<feature type="transmembrane region" description="Helical" evidence="21">
    <location>
        <begin position="258"/>
        <end position="275"/>
    </location>
</feature>
<evidence type="ECO:0000256" key="2">
    <source>
        <dbReference type="ARBA" id="ARBA00004651"/>
    </source>
</evidence>
<sequence length="497" mass="56375">MSQAAAVSVDQGSAERAARGRSDSLAYVDGPIRLFVLAALMWGIVGFLAGDFIAWQLAYPVLNLDLPWTTFGRLRPVHTSAVIFAFGGNVLLGTSLFVVQRTCRASLYGGAGMGWFLFWGYQLFIVFAAVSYVLGYTQGREYAEPEWWIDLWLTVVWVAYLTAFVGTLVKRREPHIYVANWFYLAFIVTIALLHLGNNMAVPVSFLGMKSYSLLSGVQDAMTQWWYGHNAVGFFLTAGFLGLMYYFIPKRAERPVYSYRLSIVHFWALIFLYIWAGPHHLHYTALPDWAQTLGMVFSIMLWMPSWGGMINGIMTLSGAWEKLRTDPVIRFLVTAVAFYGMSTFEGPMMSIKAVNSLSHYTDWTVGHVHSGALGWVAFVSFGALYYLVPVLWRRRQLYSLRLVDYHFWIATIGIVLYITSMWISGIMQGLMWRDTDQFGFLQYAFIETVEAMHPYYVIRATGGLLFIIGALIMAYNVWRTIKGDVRYEAPMGEPALAR</sequence>
<evidence type="ECO:0000256" key="11">
    <source>
        <dbReference type="ARBA" id="ARBA00022723"/>
    </source>
</evidence>
<keyword evidence="8 19" id="KW-0349">Heme</keyword>
<dbReference type="Proteomes" id="UP000217076">
    <property type="component" value="Unassembled WGS sequence"/>
</dbReference>
<name>A0A1G7WP94_9PROT</name>
<keyword evidence="9 20" id="KW-0679">Respiratory chain</keyword>
<dbReference type="PROSITE" id="PS50855">
    <property type="entry name" value="COX1"/>
    <property type="match status" value="1"/>
</dbReference>
<feature type="binding site" evidence="19">
    <location>
        <position position="228"/>
    </location>
    <ligand>
        <name>Cu cation</name>
        <dbReference type="ChEBI" id="CHEBI:23378"/>
        <label>B</label>
    </ligand>
</feature>
<gene>
    <name evidence="23" type="ORF">SAMN05421742_102274</name>
</gene>
<feature type="binding site" description="axial binding residue" evidence="19">
    <location>
        <position position="78"/>
    </location>
    <ligand>
        <name>heme b</name>
        <dbReference type="ChEBI" id="CHEBI:60344"/>
        <label>1; low-spin</label>
    </ligand>
    <ligandPart>
        <name>Fe</name>
        <dbReference type="ChEBI" id="CHEBI:18248"/>
    </ligandPart>
</feature>
<dbReference type="GO" id="GO:0022904">
    <property type="term" value="P:respiratory electron transport chain"/>
    <property type="evidence" value="ECO:0007669"/>
    <property type="project" value="TreeGrafter"/>
</dbReference>
<dbReference type="OrthoDB" id="9806838at2"/>
<dbReference type="EMBL" id="FNCV01000002">
    <property type="protein sequence ID" value="SDG73749.1"/>
    <property type="molecule type" value="Genomic_DNA"/>
</dbReference>
<reference evidence="24" key="1">
    <citation type="submission" date="2016-10" db="EMBL/GenBank/DDBJ databases">
        <authorList>
            <person name="Varghese N."/>
            <person name="Submissions S."/>
        </authorList>
    </citation>
    <scope>NUCLEOTIDE SEQUENCE [LARGE SCALE GENOMIC DNA]</scope>
    <source>
        <strain evidence="24">930I</strain>
    </source>
</reference>
<feature type="transmembrane region" description="Helical" evidence="21">
    <location>
        <begin position="181"/>
        <end position="205"/>
    </location>
</feature>
<proteinExistence type="inferred from homology"/>
<evidence type="ECO:0000256" key="1">
    <source>
        <dbReference type="ARBA" id="ARBA00001970"/>
    </source>
</evidence>
<dbReference type="GO" id="GO:0015990">
    <property type="term" value="P:electron transport coupled proton transport"/>
    <property type="evidence" value="ECO:0007669"/>
    <property type="project" value="TreeGrafter"/>
</dbReference>
<dbReference type="GO" id="GO:0046872">
    <property type="term" value="F:metal ion binding"/>
    <property type="evidence" value="ECO:0007669"/>
    <property type="project" value="UniProtKB-KW"/>
</dbReference>
<feature type="transmembrane region" description="Helical" evidence="21">
    <location>
        <begin position="370"/>
        <end position="392"/>
    </location>
</feature>
<evidence type="ECO:0000256" key="6">
    <source>
        <dbReference type="ARBA" id="ARBA00022448"/>
    </source>
</evidence>
<dbReference type="Pfam" id="PF00115">
    <property type="entry name" value="COX1"/>
    <property type="match status" value="1"/>
</dbReference>
<protein>
    <recommendedName>
        <fullName evidence="5">cytochrome-c oxidase</fullName>
        <ecNumber evidence="5">7.1.1.9</ecNumber>
    </recommendedName>
</protein>
<evidence type="ECO:0000256" key="12">
    <source>
        <dbReference type="ARBA" id="ARBA00022967"/>
    </source>
</evidence>
<dbReference type="GO" id="GO:0006119">
    <property type="term" value="P:oxidative phosphorylation"/>
    <property type="evidence" value="ECO:0007669"/>
    <property type="project" value="UniProtKB-UniPathway"/>
</dbReference>
<evidence type="ECO:0000256" key="13">
    <source>
        <dbReference type="ARBA" id="ARBA00022982"/>
    </source>
</evidence>
<dbReference type="PANTHER" id="PTHR10422:SF29">
    <property type="entry name" value="CYTOCHROME C OXIDASE SUBUNIT 1 HOMOLOG, BACTEROID"/>
    <property type="match status" value="1"/>
</dbReference>
<evidence type="ECO:0000256" key="7">
    <source>
        <dbReference type="ARBA" id="ARBA00022475"/>
    </source>
</evidence>
<feature type="transmembrane region" description="Helical" evidence="21">
    <location>
        <begin position="327"/>
        <end position="350"/>
    </location>
</feature>
<evidence type="ECO:0000256" key="8">
    <source>
        <dbReference type="ARBA" id="ARBA00022617"/>
    </source>
</evidence>
<comment type="cofactor">
    <cofactor evidence="19">
        <name>Cu(2+)</name>
        <dbReference type="ChEBI" id="CHEBI:29036"/>
    </cofactor>
    <text evidence="19">Binds 1 copper ion per subunit, denoted as copper B.</text>
</comment>
<dbReference type="RefSeq" id="WP_092616032.1">
    <property type="nucleotide sequence ID" value="NZ_FNCV01000002.1"/>
</dbReference>
<evidence type="ECO:0000256" key="4">
    <source>
        <dbReference type="ARBA" id="ARBA00009578"/>
    </source>
</evidence>
<accession>A0A1G7WP94</accession>
<evidence type="ECO:0000256" key="16">
    <source>
        <dbReference type="ARBA" id="ARBA00023008"/>
    </source>
</evidence>
<dbReference type="InterPro" id="IPR036927">
    <property type="entry name" value="Cyt_c_oxase-like_su1_sf"/>
</dbReference>
<keyword evidence="17 21" id="KW-0472">Membrane</keyword>
<feature type="transmembrane region" description="Helical" evidence="21">
    <location>
        <begin position="455"/>
        <end position="477"/>
    </location>
</feature>
<keyword evidence="14 21" id="KW-1133">Transmembrane helix</keyword>
<evidence type="ECO:0000256" key="17">
    <source>
        <dbReference type="ARBA" id="ARBA00023136"/>
    </source>
</evidence>
<keyword evidence="7" id="KW-1003">Cell membrane</keyword>
<evidence type="ECO:0000256" key="3">
    <source>
        <dbReference type="ARBA" id="ARBA00004673"/>
    </source>
</evidence>
<feature type="domain" description="Cytochrome oxidase subunit I profile" evidence="22">
    <location>
        <begin position="32"/>
        <end position="497"/>
    </location>
</feature>
<evidence type="ECO:0000256" key="20">
    <source>
        <dbReference type="RuleBase" id="RU000370"/>
    </source>
</evidence>
<evidence type="ECO:0000256" key="14">
    <source>
        <dbReference type="ARBA" id="ARBA00022989"/>
    </source>
</evidence>
<dbReference type="InterPro" id="IPR023616">
    <property type="entry name" value="Cyt_c_oxase-like_su1_dom"/>
</dbReference>
<keyword evidence="11 19" id="KW-0479">Metal-binding</keyword>
<feature type="binding site" description="axial binding residue" evidence="19">
    <location>
        <position position="368"/>
    </location>
    <ligand>
        <name>heme b</name>
        <dbReference type="ChEBI" id="CHEBI:60344"/>
        <label>1; low-spin</label>
    </ligand>
    <ligandPart>
        <name>Fe</name>
        <dbReference type="ChEBI" id="CHEBI:18248"/>
    </ligandPart>
</feature>
<evidence type="ECO:0000256" key="18">
    <source>
        <dbReference type="ARBA" id="ARBA00047816"/>
    </source>
</evidence>
<evidence type="ECO:0000256" key="5">
    <source>
        <dbReference type="ARBA" id="ARBA00012949"/>
    </source>
</evidence>
<dbReference type="NCBIfam" id="TIGR00780">
    <property type="entry name" value="ccoN"/>
    <property type="match status" value="1"/>
</dbReference>
<evidence type="ECO:0000256" key="19">
    <source>
        <dbReference type="PIRSR" id="PIRSR604677-50"/>
    </source>
</evidence>
<feature type="transmembrane region" description="Helical" evidence="21">
    <location>
        <begin position="295"/>
        <end position="315"/>
    </location>
</feature>
<feature type="binding site" evidence="19">
    <location>
        <position position="279"/>
    </location>
    <ligand>
        <name>Cu cation</name>
        <dbReference type="ChEBI" id="CHEBI:23378"/>
        <label>B</label>
    </ligand>
</feature>
<keyword evidence="15 19" id="KW-0408">Iron</keyword>
<keyword evidence="13 20" id="KW-0249">Electron transport</keyword>
<feature type="binding site" evidence="19">
    <location>
        <position position="278"/>
    </location>
    <ligand>
        <name>Cu cation</name>
        <dbReference type="ChEBI" id="CHEBI:23378"/>
        <label>B</label>
    </ligand>
</feature>
<keyword evidence="24" id="KW-1185">Reference proteome</keyword>
<dbReference type="FunFam" id="1.20.210.10:FF:000005">
    <property type="entry name" value="Cytochrome c oxidase, cbb3-type, subunit I"/>
    <property type="match status" value="1"/>
</dbReference>
<dbReference type="UniPathway" id="UPA00705"/>
<keyword evidence="16" id="KW-0186">Copper</keyword>
<feature type="binding site" description="axial binding residue" evidence="19">
    <location>
        <position position="366"/>
    </location>
    <ligand>
        <name>heme b</name>
        <dbReference type="ChEBI" id="CHEBI:60344"/>
        <label>2; high-spin</label>
    </ligand>
    <ligandPart>
        <name>Fe</name>
        <dbReference type="ChEBI" id="CHEBI:18248"/>
    </ligandPart>
</feature>
<keyword evidence="12" id="KW-1278">Translocase</keyword>
<keyword evidence="6 20" id="KW-0813">Transport</keyword>
<evidence type="ECO:0000256" key="9">
    <source>
        <dbReference type="ARBA" id="ARBA00022660"/>
    </source>
</evidence>
<dbReference type="STRING" id="83401.SAMN05421742_102274"/>
<evidence type="ECO:0000256" key="10">
    <source>
        <dbReference type="ARBA" id="ARBA00022692"/>
    </source>
</evidence>
<comment type="catalytic activity">
    <reaction evidence="18">
        <text>4 Fe(II)-[cytochrome c] + O2 + 8 H(+)(in) = 4 Fe(III)-[cytochrome c] + 2 H2O + 4 H(+)(out)</text>
        <dbReference type="Rhea" id="RHEA:11436"/>
        <dbReference type="Rhea" id="RHEA-COMP:10350"/>
        <dbReference type="Rhea" id="RHEA-COMP:14399"/>
        <dbReference type="ChEBI" id="CHEBI:15377"/>
        <dbReference type="ChEBI" id="CHEBI:15378"/>
        <dbReference type="ChEBI" id="CHEBI:15379"/>
        <dbReference type="ChEBI" id="CHEBI:29033"/>
        <dbReference type="ChEBI" id="CHEBI:29034"/>
        <dbReference type="EC" id="7.1.1.9"/>
    </reaction>
</comment>
<comment type="pathway">
    <text evidence="3">Energy metabolism; oxidative phosphorylation.</text>
</comment>
<comment type="similarity">
    <text evidence="4 20">Belongs to the heme-copper respiratory oxidase family.</text>
</comment>
<dbReference type="GO" id="GO:0005886">
    <property type="term" value="C:plasma membrane"/>
    <property type="evidence" value="ECO:0007669"/>
    <property type="project" value="UniProtKB-SubCell"/>
</dbReference>
<dbReference type="InterPro" id="IPR023615">
    <property type="entry name" value="Cyt_c_Oxase_su1_BS"/>
</dbReference>
<dbReference type="Gene3D" id="1.20.210.10">
    <property type="entry name" value="Cytochrome c oxidase-like, subunit I domain"/>
    <property type="match status" value="1"/>
</dbReference>
<feature type="transmembrane region" description="Helical" evidence="21">
    <location>
        <begin position="77"/>
        <end position="99"/>
    </location>
</feature>
<comment type="cofactor">
    <cofactor evidence="19">
        <name>heme</name>
        <dbReference type="ChEBI" id="CHEBI:30413"/>
    </cofactor>
    <text evidence="19">Binds 2 heme groups per subunit, denoted as high- and low-spin.</text>
</comment>
<comment type="cofactor">
    <cofactor evidence="1">
        <name>heme b</name>
        <dbReference type="ChEBI" id="CHEBI:60344"/>
    </cofactor>
</comment>
<dbReference type="PANTHER" id="PTHR10422">
    <property type="entry name" value="CYTOCHROME C OXIDASE SUBUNIT 1"/>
    <property type="match status" value="1"/>
</dbReference>
<evidence type="ECO:0000256" key="21">
    <source>
        <dbReference type="SAM" id="Phobius"/>
    </source>
</evidence>
<feature type="transmembrane region" description="Helical" evidence="21">
    <location>
        <begin position="225"/>
        <end position="246"/>
    </location>
</feature>
<feature type="transmembrane region" description="Helical" evidence="21">
    <location>
        <begin position="404"/>
        <end position="422"/>
    </location>
</feature>
<comment type="subcellular location">
    <subcellularLocation>
        <location evidence="2">Cell membrane</location>
        <topology evidence="2">Multi-pass membrane protein</topology>
    </subcellularLocation>
</comment>
<dbReference type="GO" id="GO:0020037">
    <property type="term" value="F:heme binding"/>
    <property type="evidence" value="ECO:0007669"/>
    <property type="project" value="InterPro"/>
</dbReference>
<dbReference type="GO" id="GO:0004129">
    <property type="term" value="F:cytochrome-c oxidase activity"/>
    <property type="evidence" value="ECO:0007669"/>
    <property type="project" value="UniProtKB-EC"/>
</dbReference>
<keyword evidence="10 20" id="KW-0812">Transmembrane</keyword>
<evidence type="ECO:0000313" key="24">
    <source>
        <dbReference type="Proteomes" id="UP000217076"/>
    </source>
</evidence>
<feature type="transmembrane region" description="Helical" evidence="21">
    <location>
        <begin position="147"/>
        <end position="169"/>
    </location>
</feature>
<dbReference type="SUPFAM" id="SSF81442">
    <property type="entry name" value="Cytochrome c oxidase subunit I-like"/>
    <property type="match status" value="1"/>
</dbReference>
<evidence type="ECO:0000256" key="15">
    <source>
        <dbReference type="ARBA" id="ARBA00023004"/>
    </source>
</evidence>
<dbReference type="InterPro" id="IPR004677">
    <property type="entry name" value="Cyt_c_oxidase_cbb3_su1"/>
</dbReference>
<organism evidence="23 24">
    <name type="scientific">Roseospirillum parvum</name>
    <dbReference type="NCBI Taxonomy" id="83401"/>
    <lineage>
        <taxon>Bacteria</taxon>
        <taxon>Pseudomonadati</taxon>
        <taxon>Pseudomonadota</taxon>
        <taxon>Alphaproteobacteria</taxon>
        <taxon>Rhodospirillales</taxon>
        <taxon>Rhodospirillaceae</taxon>
        <taxon>Roseospirillum</taxon>
    </lineage>
</organism>